<sequence>MEPQVLLTKEMRMRIIELEYLDLPKEKYIQEIERIYIEETGERLPATIKLMSSSESEELKNDRSGYDGTAIHFVSEDKAINE</sequence>
<evidence type="ECO:0000313" key="2">
    <source>
        <dbReference type="EMBL" id="MBA4538832.1"/>
    </source>
</evidence>
<dbReference type="EMBL" id="JACEIO010000090">
    <property type="protein sequence ID" value="MBA4538832.1"/>
    <property type="molecule type" value="Genomic_DNA"/>
</dbReference>
<evidence type="ECO:0000313" key="5">
    <source>
        <dbReference type="Proteomes" id="UP000570010"/>
    </source>
</evidence>
<dbReference type="Proteomes" id="UP000472971">
    <property type="component" value="Unassembled WGS sequence"/>
</dbReference>
<evidence type="ECO:0000313" key="3">
    <source>
        <dbReference type="EMBL" id="NEY83191.1"/>
    </source>
</evidence>
<proteinExistence type="predicted"/>
<dbReference type="Proteomes" id="UP000570010">
    <property type="component" value="Unassembled WGS sequence"/>
</dbReference>
<accession>A0A6B3W624</accession>
<dbReference type="AlphaFoldDB" id="A0A6B3W624"/>
<evidence type="ECO:0000313" key="4">
    <source>
        <dbReference type="Proteomes" id="UP000472971"/>
    </source>
</evidence>
<organism evidence="3 4">
    <name type="scientific">Bacillus aquiflavi</name>
    <dbReference type="NCBI Taxonomy" id="2672567"/>
    <lineage>
        <taxon>Bacteria</taxon>
        <taxon>Bacillati</taxon>
        <taxon>Bacillota</taxon>
        <taxon>Bacilli</taxon>
        <taxon>Bacillales</taxon>
        <taxon>Bacillaceae</taxon>
        <taxon>Bacillus</taxon>
    </lineage>
</organism>
<dbReference type="RefSeq" id="WP_163243590.1">
    <property type="nucleotide sequence ID" value="NZ_CP082780.1"/>
</dbReference>
<dbReference type="EMBL" id="JAAIWN010000094">
    <property type="protein sequence ID" value="NEY83191.1"/>
    <property type="molecule type" value="Genomic_DNA"/>
</dbReference>
<dbReference type="InterPro" id="IPR046742">
    <property type="entry name" value="DUF6792"/>
</dbReference>
<name>A0A6B3W624_9BACI</name>
<dbReference type="Pfam" id="PF20591">
    <property type="entry name" value="DUF6792"/>
    <property type="match status" value="1"/>
</dbReference>
<reference evidence="2 5" key="2">
    <citation type="submission" date="2020-07" db="EMBL/GenBank/DDBJ databases">
        <authorList>
            <person name="Feng H."/>
        </authorList>
    </citation>
    <scope>NUCLEOTIDE SEQUENCE [LARGE SCALE GENOMIC DNA]</scope>
    <source>
        <strain evidence="2">S-12</strain>
        <strain evidence="5">s-12</strain>
    </source>
</reference>
<feature type="domain" description="DUF6792" evidence="1">
    <location>
        <begin position="19"/>
        <end position="82"/>
    </location>
</feature>
<gene>
    <name evidence="3" type="ORF">G4D64_17260</name>
    <name evidence="2" type="ORF">H1Z61_17310</name>
</gene>
<evidence type="ECO:0000259" key="1">
    <source>
        <dbReference type="Pfam" id="PF20591"/>
    </source>
</evidence>
<keyword evidence="4" id="KW-1185">Reference proteome</keyword>
<comment type="caution">
    <text evidence="3">The sequence shown here is derived from an EMBL/GenBank/DDBJ whole genome shotgun (WGS) entry which is preliminary data.</text>
</comment>
<protein>
    <recommendedName>
        <fullName evidence="1">DUF6792 domain-containing protein</fullName>
    </recommendedName>
</protein>
<reference evidence="3 4" key="1">
    <citation type="submission" date="2020-02" db="EMBL/GenBank/DDBJ databases">
        <title>Bacillus aquiflavi sp. nov., isolated from yellow water of strong flavor Chinese baijiu in Yibin region of China.</title>
        <authorList>
            <person name="Xie J."/>
        </authorList>
    </citation>
    <scope>NUCLEOTIDE SEQUENCE [LARGE SCALE GENOMIC DNA]</scope>
    <source>
        <strain evidence="3 4">3H-10</strain>
    </source>
</reference>